<evidence type="ECO:0000313" key="4">
    <source>
        <dbReference type="Proteomes" id="UP000749311"/>
    </source>
</evidence>
<dbReference type="Pfam" id="PF03033">
    <property type="entry name" value="Glyco_transf_28"/>
    <property type="match status" value="1"/>
</dbReference>
<feature type="domain" description="Erythromycin biosynthesis protein CIII-like C-terminal" evidence="2">
    <location>
        <begin position="290"/>
        <end position="374"/>
    </location>
</feature>
<organism evidence="3 4">
    <name type="scientific">Brooklawnia cerclae</name>
    <dbReference type="NCBI Taxonomy" id="349934"/>
    <lineage>
        <taxon>Bacteria</taxon>
        <taxon>Bacillati</taxon>
        <taxon>Actinomycetota</taxon>
        <taxon>Actinomycetes</taxon>
        <taxon>Propionibacteriales</taxon>
        <taxon>Propionibacteriaceae</taxon>
        <taxon>Brooklawnia</taxon>
    </lineage>
</organism>
<protein>
    <submittedName>
        <fullName evidence="3">Vancomycin aglycone glucosyltransferase</fullName>
        <ecNumber evidence="3">2.4.1.310</ecNumber>
    </submittedName>
</protein>
<dbReference type="PANTHER" id="PTHR48050:SF13">
    <property type="entry name" value="STEROL 3-BETA-GLUCOSYLTRANSFERASE UGT80A2"/>
    <property type="match status" value="1"/>
</dbReference>
<dbReference type="GO" id="GO:0016757">
    <property type="term" value="F:glycosyltransferase activity"/>
    <property type="evidence" value="ECO:0007669"/>
    <property type="project" value="UniProtKB-KW"/>
</dbReference>
<evidence type="ECO:0000313" key="3">
    <source>
        <dbReference type="EMBL" id="NIH56289.1"/>
    </source>
</evidence>
<proteinExistence type="predicted"/>
<dbReference type="CDD" id="cd03784">
    <property type="entry name" value="GT1_Gtf-like"/>
    <property type="match status" value="1"/>
</dbReference>
<evidence type="ECO:0000259" key="2">
    <source>
        <dbReference type="Pfam" id="PF06722"/>
    </source>
</evidence>
<dbReference type="RefSeq" id="WP_167165287.1">
    <property type="nucleotide sequence ID" value="NZ_BAAAOO010000002.1"/>
</dbReference>
<keyword evidence="3" id="KW-0808">Transferase</keyword>
<reference evidence="3 4" key="1">
    <citation type="submission" date="2020-02" db="EMBL/GenBank/DDBJ databases">
        <title>Sequencing the genomes of 1000 actinobacteria strains.</title>
        <authorList>
            <person name="Klenk H.-P."/>
        </authorList>
    </citation>
    <scope>NUCLEOTIDE SEQUENCE [LARGE SCALE GENOMIC DNA]</scope>
    <source>
        <strain evidence="3 4">DSM 19609</strain>
    </source>
</reference>
<dbReference type="Gene3D" id="3.40.50.2000">
    <property type="entry name" value="Glycogen Phosphorylase B"/>
    <property type="match status" value="2"/>
</dbReference>
<name>A0ABX0SD68_9ACTN</name>
<dbReference type="Pfam" id="PF06722">
    <property type="entry name" value="EryCIII-like_C"/>
    <property type="match status" value="1"/>
</dbReference>
<accession>A0ABX0SD68</accession>
<dbReference type="PANTHER" id="PTHR48050">
    <property type="entry name" value="STEROL 3-BETA-GLUCOSYLTRANSFERASE"/>
    <property type="match status" value="1"/>
</dbReference>
<dbReference type="SUPFAM" id="SSF53756">
    <property type="entry name" value="UDP-Glycosyltransferase/glycogen phosphorylase"/>
    <property type="match status" value="1"/>
</dbReference>
<dbReference type="InterPro" id="IPR010610">
    <property type="entry name" value="EryCIII-like_C"/>
</dbReference>
<feature type="domain" description="Glycosyltransferase family 28 N-terminal" evidence="1">
    <location>
        <begin position="3"/>
        <end position="129"/>
    </location>
</feature>
<gene>
    <name evidence="3" type="ORF">FB473_000934</name>
</gene>
<dbReference type="EMBL" id="JAAMOZ010000001">
    <property type="protein sequence ID" value="NIH56289.1"/>
    <property type="molecule type" value="Genomic_DNA"/>
</dbReference>
<dbReference type="InterPro" id="IPR002213">
    <property type="entry name" value="UDP_glucos_trans"/>
</dbReference>
<sequence>MRVLLSTIGSRGETQPIIAVAVEMGKLGHEAVVCAPPDFQGWAESLGVRYIPVGPELHGTAKRPPSGPVMAEQRQQMIDGTVAVQFEAVGKAAEGCDVIVGGGGLAIAAHSIAEHLSVPYVYAAFAPITLPSPFHAPPAFGLLGEQNTDDPAEFAPRWEAERSRWNTMWRRPLNAQRELLGLPQIEDVRSHLFTDRPWLAADPVLAPWPGSSDMEVFQTGAWLLEDPRPLEPELEAFLTSGEPPIYFGLGSAHVPPALARAVLDATRAAGRRAVVSRGWADLDISEGSGDVIAVGDVNQRLLFPRVAAIAHHGGAGTTTVATASGTPQIVIPQNFNQFYFAARVEALGAGVAIREEPTGDVLRTALARVLGDPFPAVATTRGEQIATDGAGVAARTLLDVCAGRWPASSEPAV</sequence>
<dbReference type="EC" id="2.4.1.310" evidence="3"/>
<keyword evidence="4" id="KW-1185">Reference proteome</keyword>
<evidence type="ECO:0000259" key="1">
    <source>
        <dbReference type="Pfam" id="PF03033"/>
    </source>
</evidence>
<comment type="caution">
    <text evidence="3">The sequence shown here is derived from an EMBL/GenBank/DDBJ whole genome shotgun (WGS) entry which is preliminary data.</text>
</comment>
<dbReference type="InterPro" id="IPR004276">
    <property type="entry name" value="GlycoTrans_28_N"/>
</dbReference>
<keyword evidence="3" id="KW-0328">Glycosyltransferase</keyword>
<dbReference type="Proteomes" id="UP000749311">
    <property type="component" value="Unassembled WGS sequence"/>
</dbReference>
<dbReference type="InterPro" id="IPR050426">
    <property type="entry name" value="Glycosyltransferase_28"/>
</dbReference>